<dbReference type="Proteomes" id="UP000315095">
    <property type="component" value="Unassembled WGS sequence"/>
</dbReference>
<comment type="caution">
    <text evidence="2">The sequence shown here is derived from an EMBL/GenBank/DDBJ whole genome shotgun (WGS) entry which is preliminary data.</text>
</comment>
<evidence type="ECO:0000256" key="1">
    <source>
        <dbReference type="SAM" id="SignalP"/>
    </source>
</evidence>
<protein>
    <recommendedName>
        <fullName evidence="4">Pectate lyase superfamily protein domain-containing protein</fullName>
    </recommendedName>
</protein>
<sequence length="365" mass="38529">MKKAVLLSVTALFAWNGASHAQSSSSQPPQERMDWQADRKNAATARSVIDVRDYGAVGDRTTDNGTAFKNAITAAEANNPEINFPYSPKGYVIQSGAFTNRMLGRFNFNGNVFSGKALGRPENGAGRFNSLYTNPWLIVSNVKEEMDPAALSLPGSGSALIGHAFECLPNRPNNTDTIMTRRMVACLYAGTDTGTGGKPGTAYTMEVFNPVLNLDSNSGSVQEIDLNFNGTVRDGGISRGLFITGGGKMGNTTSSVALDIQHSDYSGGPLPWSTGVSVREATVSYQAHARSDGTGSMFEGFSPSGTKVSAIDDNGYATFAGIAASAGYTPTASSTCKKGAIMNDDSYAYFCTSKGKWKKVALDAL</sequence>
<dbReference type="AlphaFoldDB" id="A0A4P5NQS6"/>
<dbReference type="SUPFAM" id="SSF51126">
    <property type="entry name" value="Pectin lyase-like"/>
    <property type="match status" value="1"/>
</dbReference>
<name>A0A4P5NQS6_9PROT</name>
<proteinExistence type="predicted"/>
<evidence type="ECO:0000313" key="3">
    <source>
        <dbReference type="Proteomes" id="UP000315095"/>
    </source>
</evidence>
<keyword evidence="3" id="KW-1185">Reference proteome</keyword>
<reference evidence="3" key="1">
    <citation type="submission" date="2017-01" db="EMBL/GenBank/DDBJ databases">
        <title>Komagataeibacter sp. MSKU9 whole genome sequencing project.</title>
        <authorList>
            <person name="Matsutani M."/>
            <person name="Naloka K."/>
            <person name="Theeragool G."/>
            <person name="Yakushi T."/>
            <person name="Matsushita K."/>
        </authorList>
    </citation>
    <scope>NUCLEOTIDE SEQUENCE [LARGE SCALE GENOMIC DNA]</scope>
    <source>
        <strain evidence="3">MSKU9</strain>
    </source>
</reference>
<gene>
    <name evidence="2" type="ORF">MSKU9_1934</name>
</gene>
<dbReference type="InterPro" id="IPR011050">
    <property type="entry name" value="Pectin_lyase_fold/virulence"/>
</dbReference>
<dbReference type="EMBL" id="BDLU01000041">
    <property type="protein sequence ID" value="GCE83793.1"/>
    <property type="molecule type" value="Genomic_DNA"/>
</dbReference>
<feature type="signal peptide" evidence="1">
    <location>
        <begin position="1"/>
        <end position="21"/>
    </location>
</feature>
<dbReference type="RefSeq" id="WP_141261289.1">
    <property type="nucleotide sequence ID" value="NZ_BDLU01000041.1"/>
</dbReference>
<organism evidence="2 3">
    <name type="scientific">Komagataeibacter diospyri</name>
    <dbReference type="NCBI Taxonomy" id="1932662"/>
    <lineage>
        <taxon>Bacteria</taxon>
        <taxon>Pseudomonadati</taxon>
        <taxon>Pseudomonadota</taxon>
        <taxon>Alphaproteobacteria</taxon>
        <taxon>Acetobacterales</taxon>
        <taxon>Acetobacteraceae</taxon>
        <taxon>Komagataeibacter</taxon>
    </lineage>
</organism>
<dbReference type="InterPro" id="IPR012334">
    <property type="entry name" value="Pectin_lyas_fold"/>
</dbReference>
<evidence type="ECO:0000313" key="2">
    <source>
        <dbReference type="EMBL" id="GCE83793.1"/>
    </source>
</evidence>
<accession>A0A4P5NQS6</accession>
<evidence type="ECO:0008006" key="4">
    <source>
        <dbReference type="Google" id="ProtNLM"/>
    </source>
</evidence>
<dbReference type="Gene3D" id="2.160.20.10">
    <property type="entry name" value="Single-stranded right-handed beta-helix, Pectin lyase-like"/>
    <property type="match status" value="1"/>
</dbReference>
<keyword evidence="1" id="KW-0732">Signal</keyword>
<dbReference type="OrthoDB" id="7284526at2"/>
<feature type="chain" id="PRO_5020903042" description="Pectate lyase superfamily protein domain-containing protein" evidence="1">
    <location>
        <begin position="22"/>
        <end position="365"/>
    </location>
</feature>